<evidence type="ECO:0000313" key="2">
    <source>
        <dbReference type="EMBL" id="WPB05316.1"/>
    </source>
</evidence>
<protein>
    <recommendedName>
        <fullName evidence="4">Mediator of RNA polymerase II transcription subunit 11</fullName>
    </recommendedName>
</protein>
<evidence type="ECO:0000313" key="3">
    <source>
        <dbReference type="Proteomes" id="UP001302367"/>
    </source>
</evidence>
<sequence>MLYRESAAVSGNSSTRTVPQMRRPKDVVAPSSDTARPLSPASVGSASQRGATLASIASEARQDLTDAVAVYGAASNCHHALFCRYLALAERLRDKVAGNMMTTLDSLECVAETLEASATKLNAAEVVHEHPISVLDEGELREVQHDIREAGKAVHYVRARIDRLQKAIERLETANEDRPFQP</sequence>
<dbReference type="GeneID" id="35432538"/>
<evidence type="ECO:0008006" key="4">
    <source>
        <dbReference type="Google" id="ProtNLM"/>
    </source>
</evidence>
<reference evidence="2 3" key="1">
    <citation type="submission" date="2023-09" db="EMBL/GenBank/DDBJ databases">
        <title>Complete-Gapless Cercospora beticola genome.</title>
        <authorList>
            <person name="Wyatt N.A."/>
            <person name="Spanner R.E."/>
            <person name="Bolton M.D."/>
        </authorList>
    </citation>
    <scope>NUCLEOTIDE SEQUENCE [LARGE SCALE GENOMIC DNA]</scope>
    <source>
        <strain evidence="2">Cb09-40</strain>
    </source>
</reference>
<keyword evidence="3" id="KW-1185">Reference proteome</keyword>
<dbReference type="Proteomes" id="UP001302367">
    <property type="component" value="Chromosome 6"/>
</dbReference>
<accession>A0ABZ0P0Q2</accession>
<name>A0ABZ0P0Q2_CERBT</name>
<evidence type="ECO:0000256" key="1">
    <source>
        <dbReference type="SAM" id="MobiDB-lite"/>
    </source>
</evidence>
<feature type="compositionally biased region" description="Polar residues" evidence="1">
    <location>
        <begin position="9"/>
        <end position="18"/>
    </location>
</feature>
<organism evidence="2 3">
    <name type="scientific">Cercospora beticola</name>
    <name type="common">Sugarbeet leaf spot fungus</name>
    <dbReference type="NCBI Taxonomy" id="122368"/>
    <lineage>
        <taxon>Eukaryota</taxon>
        <taxon>Fungi</taxon>
        <taxon>Dikarya</taxon>
        <taxon>Ascomycota</taxon>
        <taxon>Pezizomycotina</taxon>
        <taxon>Dothideomycetes</taxon>
        <taxon>Dothideomycetidae</taxon>
        <taxon>Mycosphaerellales</taxon>
        <taxon>Mycosphaerellaceae</taxon>
        <taxon>Cercospora</taxon>
    </lineage>
</organism>
<dbReference type="EMBL" id="CP134189">
    <property type="protein sequence ID" value="WPB05316.1"/>
    <property type="molecule type" value="Genomic_DNA"/>
</dbReference>
<feature type="region of interest" description="Disordered" evidence="1">
    <location>
        <begin position="1"/>
        <end position="46"/>
    </location>
</feature>
<dbReference type="RefSeq" id="XP_023453369.2">
    <property type="nucleotide sequence ID" value="XM_023601488.2"/>
</dbReference>
<gene>
    <name evidence="2" type="ORF">RHO25_009968</name>
</gene>
<proteinExistence type="predicted"/>